<keyword evidence="5" id="KW-0732">Signal</keyword>
<keyword evidence="1" id="KW-0677">Repeat</keyword>
<feature type="compositionally biased region" description="Polar residues" evidence="3">
    <location>
        <begin position="359"/>
        <end position="370"/>
    </location>
</feature>
<dbReference type="GO" id="GO:0005829">
    <property type="term" value="C:cytosol"/>
    <property type="evidence" value="ECO:0007669"/>
    <property type="project" value="TreeGrafter"/>
</dbReference>
<keyword evidence="4" id="KW-0472">Membrane</keyword>
<dbReference type="AlphaFoldDB" id="A0A086TJ00"/>
<protein>
    <submittedName>
        <fullName evidence="6">Uncharacterized protein</fullName>
    </submittedName>
</protein>
<dbReference type="Pfam" id="PF24681">
    <property type="entry name" value="Kelch_KLHDC2_KLHL20_DRC7"/>
    <property type="match status" value="1"/>
</dbReference>
<dbReference type="Gene3D" id="2.120.10.80">
    <property type="entry name" value="Kelch-type beta propeller"/>
    <property type="match status" value="1"/>
</dbReference>
<dbReference type="OrthoDB" id="10251809at2759"/>
<sequence>MARAHSPATPHLAGLTFYSLLLCLFSLAHTVLGQVPSPVQEMAFARAGPLLYVQGGKFENNGVVQTVTNQLYALDLSRSWATTAAPWINLAAGDSNFLFNAVAASNNQSIYTIATAANNAFSFKKYNIPTNTWDPNPFLSGTSNQIRLATRPVIDPRTGLVYLTDTNYMNIFNVVSGAMDSNLMPSYALTSRRFMGSVYNAARQSIMFYGGLDFNGTIDPLATYVTEYNIELKAWSNFTTTGTPPVSRSDFCMASSEDGNKVVVYGGRIPLNNSATPPIAYTDTFHILDIPTGQWTQGPSGSPRLYMACVIVGDQFVAWGGARGDGNTYSSTPPVVFDLTKGQWVDKYTAPSYLLNGPHPTTNGPASPTGTPQPSPGAPESKSSNSNLGAILGGVFGSLFVITMAGVIYMFLLRRQDKIKYSTPSDQKPGRDARNDDDDNINNNNSSSSKNGPEALQSPPTSFLSSLFTYQQQNDSQHSQPRNPQQILPKSSEPESRAPQVPQDLSSLQMKHTPKVDGPVYALVNNTPQPPKAPQHIHVHNPVVTSVPSVNYGYVASAANNTPLVYHPQSEYPMPRQPGVTMATSQPANVVYVAHPTPPLDYSNTNTIVFDTTLASEGSNPSTQYGYTSDPYATRSTQLSPTNTQTQVYYAPSTTAATGHPSGVPVFVAYSQGPTGQGYEATSPVASTKPTGAHYYSAHVPGFGPSYTSDVNVHVPSTQP</sequence>
<dbReference type="PANTHER" id="PTHR47435">
    <property type="entry name" value="KELCH REPEAT PROTEIN (AFU_ORTHOLOGUE AFUA_5G12780)"/>
    <property type="match status" value="1"/>
</dbReference>
<dbReference type="GO" id="GO:0019760">
    <property type="term" value="P:glucosinolate metabolic process"/>
    <property type="evidence" value="ECO:0007669"/>
    <property type="project" value="UniProtKB-ARBA"/>
</dbReference>
<feature type="compositionally biased region" description="Low complexity" evidence="3">
    <location>
        <begin position="441"/>
        <end position="451"/>
    </location>
</feature>
<keyword evidence="4" id="KW-1133">Transmembrane helix</keyword>
<organism evidence="6 7">
    <name type="scientific">Podila verticillata NRRL 6337</name>
    <dbReference type="NCBI Taxonomy" id="1069443"/>
    <lineage>
        <taxon>Eukaryota</taxon>
        <taxon>Fungi</taxon>
        <taxon>Fungi incertae sedis</taxon>
        <taxon>Mucoromycota</taxon>
        <taxon>Mortierellomycotina</taxon>
        <taxon>Mortierellomycetes</taxon>
        <taxon>Mortierellales</taxon>
        <taxon>Mortierellaceae</taxon>
        <taxon>Podila</taxon>
    </lineage>
</organism>
<feature type="region of interest" description="Disordered" evidence="3">
    <location>
        <begin position="355"/>
        <end position="384"/>
    </location>
</feature>
<feature type="transmembrane region" description="Helical" evidence="4">
    <location>
        <begin position="388"/>
        <end position="412"/>
    </location>
</feature>
<name>A0A086TJ00_9FUNG</name>
<dbReference type="CDD" id="cd12087">
    <property type="entry name" value="TM_EGFR-like"/>
    <property type="match status" value="1"/>
</dbReference>
<evidence type="ECO:0000313" key="6">
    <source>
        <dbReference type="EMBL" id="KFH61927.1"/>
    </source>
</evidence>
<evidence type="ECO:0000256" key="2">
    <source>
        <dbReference type="ARBA" id="ARBA00023004"/>
    </source>
</evidence>
<dbReference type="SUPFAM" id="SSF50965">
    <property type="entry name" value="Galactose oxidase, central domain"/>
    <property type="match status" value="1"/>
</dbReference>
<feature type="signal peptide" evidence="5">
    <location>
        <begin position="1"/>
        <end position="33"/>
    </location>
</feature>
<dbReference type="GO" id="GO:0030234">
    <property type="term" value="F:enzyme regulator activity"/>
    <property type="evidence" value="ECO:0007669"/>
    <property type="project" value="TreeGrafter"/>
</dbReference>
<proteinExistence type="predicted"/>
<reference evidence="6 7" key="1">
    <citation type="submission" date="2011-02" db="EMBL/GenBank/DDBJ databases">
        <title>The Genome Sequence of Mortierella verticillata NRRL 6337.</title>
        <authorList>
            <consortium name="The Broad Institute Genome Sequencing Platform"/>
            <person name="Russ C."/>
            <person name="Cuomo C."/>
            <person name="Burger G."/>
            <person name="Gray M.W."/>
            <person name="Holland P.W.H."/>
            <person name="King N."/>
            <person name="Lang F.B.F."/>
            <person name="Roger A.J."/>
            <person name="Ruiz-Trillo I."/>
            <person name="Young S.K."/>
            <person name="Zeng Q."/>
            <person name="Gargeya S."/>
            <person name="Alvarado L."/>
            <person name="Berlin A."/>
            <person name="Chapman S.B."/>
            <person name="Chen Z."/>
            <person name="Freedman E."/>
            <person name="Gellesch M."/>
            <person name="Goldberg J."/>
            <person name="Griggs A."/>
            <person name="Gujja S."/>
            <person name="Heilman E."/>
            <person name="Heiman D."/>
            <person name="Howarth C."/>
            <person name="Mehta T."/>
            <person name="Neiman D."/>
            <person name="Pearson M."/>
            <person name="Roberts A."/>
            <person name="Saif S."/>
            <person name="Shea T."/>
            <person name="Shenoy N."/>
            <person name="Sisk P."/>
            <person name="Stolte C."/>
            <person name="Sykes S."/>
            <person name="White J."/>
            <person name="Yandava C."/>
            <person name="Haas B."/>
            <person name="Nusbaum C."/>
            <person name="Birren B."/>
        </authorList>
    </citation>
    <scope>NUCLEOTIDE SEQUENCE [LARGE SCALE GENOMIC DNA]</scope>
    <source>
        <strain evidence="6 7">NRRL 6337</strain>
    </source>
</reference>
<dbReference type="InterPro" id="IPR015915">
    <property type="entry name" value="Kelch-typ_b-propeller"/>
</dbReference>
<evidence type="ECO:0000256" key="4">
    <source>
        <dbReference type="SAM" id="Phobius"/>
    </source>
</evidence>
<evidence type="ECO:0000313" key="7">
    <source>
        <dbReference type="Proteomes" id="UP000243308"/>
    </source>
</evidence>
<feature type="region of interest" description="Disordered" evidence="3">
    <location>
        <begin position="421"/>
        <end position="507"/>
    </location>
</feature>
<feature type="compositionally biased region" description="Polar residues" evidence="3">
    <location>
        <begin position="458"/>
        <end position="489"/>
    </location>
</feature>
<dbReference type="Proteomes" id="UP000243308">
    <property type="component" value="Unassembled WGS sequence"/>
</dbReference>
<evidence type="ECO:0000256" key="5">
    <source>
        <dbReference type="SAM" id="SignalP"/>
    </source>
</evidence>
<gene>
    <name evidence="6" type="ORF">MVEG_12261</name>
</gene>
<evidence type="ECO:0000256" key="3">
    <source>
        <dbReference type="SAM" id="MobiDB-lite"/>
    </source>
</evidence>
<keyword evidence="4" id="KW-0812">Transmembrane</keyword>
<dbReference type="InterPro" id="IPR011043">
    <property type="entry name" value="Gal_Oxase/kelch_b-propeller"/>
</dbReference>
<dbReference type="PANTHER" id="PTHR47435:SF4">
    <property type="entry name" value="KELCH REPEAT PROTEIN (AFU_ORTHOLOGUE AFUA_5G12780)"/>
    <property type="match status" value="1"/>
</dbReference>
<evidence type="ECO:0000256" key="1">
    <source>
        <dbReference type="ARBA" id="ARBA00022737"/>
    </source>
</evidence>
<accession>A0A086TJ00</accession>
<dbReference type="EMBL" id="KN042435">
    <property type="protein sequence ID" value="KFH61927.1"/>
    <property type="molecule type" value="Genomic_DNA"/>
</dbReference>
<keyword evidence="2" id="KW-0408">Iron</keyword>
<feature type="chain" id="PRO_5001815771" evidence="5">
    <location>
        <begin position="34"/>
        <end position="720"/>
    </location>
</feature>
<keyword evidence="7" id="KW-1185">Reference proteome</keyword>